<evidence type="ECO:0000259" key="2">
    <source>
        <dbReference type="Pfam" id="PF14311"/>
    </source>
</evidence>
<dbReference type="Pfam" id="PF14311">
    <property type="entry name" value="DUF4379"/>
    <property type="match status" value="3"/>
</dbReference>
<evidence type="ECO:0000256" key="1">
    <source>
        <dbReference type="SAM" id="MobiDB-lite"/>
    </source>
</evidence>
<reference evidence="3 4" key="1">
    <citation type="submission" date="2024-11" db="EMBL/GenBank/DDBJ databases">
        <title>The Natural Products Discovery Center: Release of the First 8490 Sequenced Strains for Exploring Actinobacteria Biosynthetic Diversity.</title>
        <authorList>
            <person name="Kalkreuter E."/>
            <person name="Kautsar S.A."/>
            <person name="Yang D."/>
            <person name="Bader C.D."/>
            <person name="Teijaro C.N."/>
            <person name="Fluegel L."/>
            <person name="Davis C.M."/>
            <person name="Simpson J.R."/>
            <person name="Lauterbach L."/>
            <person name="Steele A.D."/>
            <person name="Gui C."/>
            <person name="Meng S."/>
            <person name="Li G."/>
            <person name="Viehrig K."/>
            <person name="Ye F."/>
            <person name="Su P."/>
            <person name="Kiefer A.F."/>
            <person name="Nichols A."/>
            <person name="Cepeda A.J."/>
            <person name="Yan W."/>
            <person name="Fan B."/>
            <person name="Jiang Y."/>
            <person name="Adhikari A."/>
            <person name="Zheng C.-J."/>
            <person name="Schuster L."/>
            <person name="Cowan T.M."/>
            <person name="Smanski M.J."/>
            <person name="Chevrette M.G."/>
            <person name="De Carvalho L.P.S."/>
            <person name="Shen B."/>
        </authorList>
    </citation>
    <scope>NUCLEOTIDE SEQUENCE [LARGE SCALE GENOMIC DNA]</scope>
    <source>
        <strain evidence="3 4">NPDC020863</strain>
    </source>
</reference>
<accession>A0ABW8M4W3</accession>
<evidence type="ECO:0000313" key="3">
    <source>
        <dbReference type="EMBL" id="MFK4273229.1"/>
    </source>
</evidence>
<proteinExistence type="predicted"/>
<dbReference type="InterPro" id="IPR025487">
    <property type="entry name" value="DUF4379"/>
</dbReference>
<keyword evidence="4" id="KW-1185">Reference proteome</keyword>
<feature type="domain" description="Treble clef zinc finger" evidence="2">
    <location>
        <begin position="178"/>
        <end position="227"/>
    </location>
</feature>
<gene>
    <name evidence="3" type="ORF">ACI2L5_51555</name>
</gene>
<feature type="domain" description="Treble clef zinc finger" evidence="2">
    <location>
        <begin position="8"/>
        <end position="62"/>
    </location>
</feature>
<dbReference type="PANTHER" id="PTHR37317">
    <property type="entry name" value="BLR8090 PROTEIN"/>
    <property type="match status" value="1"/>
</dbReference>
<dbReference type="EMBL" id="JBJDQH010000063">
    <property type="protein sequence ID" value="MFK4273229.1"/>
    <property type="molecule type" value="Genomic_DNA"/>
</dbReference>
<feature type="region of interest" description="Disordered" evidence="1">
    <location>
        <begin position="207"/>
        <end position="235"/>
    </location>
</feature>
<dbReference type="RefSeq" id="WP_369522979.1">
    <property type="nucleotide sequence ID" value="NZ_JBJDQH010000063.1"/>
</dbReference>
<comment type="caution">
    <text evidence="3">The sequence shown here is derived from an EMBL/GenBank/DDBJ whole genome shotgun (WGS) entry which is preliminary data.</text>
</comment>
<feature type="domain" description="Treble clef zinc finger" evidence="2">
    <location>
        <begin position="100"/>
        <end position="144"/>
    </location>
</feature>
<name>A0ABW8M4W3_9ACTN</name>
<dbReference type="PANTHER" id="PTHR37317:SF1">
    <property type="entry name" value="ZINC-RIBBON DOMAIN-CONTAINING PROTEIN-RELATED"/>
    <property type="match status" value="1"/>
</dbReference>
<protein>
    <submittedName>
        <fullName evidence="3">Zinc-ribbon domain-containing protein</fullName>
    </submittedName>
</protein>
<sequence length="235" mass="25923">MVPYLEEEFVANLTNPGRGPDRMPPGSNDMCAWRCRKPDCGYEWEVALATRALSGHGCSRCGHARVGAANSKPGLGKSLAEINPTMAQELIEVTGHPGWTAFDLLPTSNKRCRWRCPEPHCRFEYPAPPSRRTGQSSGCPQCARQRTIAGRVRPKPGKSLQDVHPAIASELIEVIDEPDLTSKDLRPSSTKLCQWACSKPGCPGRWKATPDQRTRRGGTGKRCPECYPPRKSRCT</sequence>
<organism evidence="3 4">
    <name type="scientific">Streptomyces milbemycinicus</name>
    <dbReference type="NCBI Taxonomy" id="476552"/>
    <lineage>
        <taxon>Bacteria</taxon>
        <taxon>Bacillati</taxon>
        <taxon>Actinomycetota</taxon>
        <taxon>Actinomycetes</taxon>
        <taxon>Kitasatosporales</taxon>
        <taxon>Streptomycetaceae</taxon>
        <taxon>Streptomyces</taxon>
    </lineage>
</organism>
<dbReference type="Proteomes" id="UP001620295">
    <property type="component" value="Unassembled WGS sequence"/>
</dbReference>
<evidence type="ECO:0000313" key="4">
    <source>
        <dbReference type="Proteomes" id="UP001620295"/>
    </source>
</evidence>